<organism evidence="5 6">
    <name type="scientific">Nostoc punctiforme NIES-2108</name>
    <dbReference type="NCBI Taxonomy" id="1356359"/>
    <lineage>
        <taxon>Bacteria</taxon>
        <taxon>Bacillati</taxon>
        <taxon>Cyanobacteriota</taxon>
        <taxon>Cyanophyceae</taxon>
        <taxon>Nostocales</taxon>
        <taxon>Nostocaceae</taxon>
        <taxon>Nostoc</taxon>
    </lineage>
</organism>
<dbReference type="InterPro" id="IPR011989">
    <property type="entry name" value="ARM-like"/>
</dbReference>
<evidence type="ECO:0000256" key="2">
    <source>
        <dbReference type="ARBA" id="ARBA00022549"/>
    </source>
</evidence>
<evidence type="ECO:0000313" key="6">
    <source>
        <dbReference type="Proteomes" id="UP000252085"/>
    </source>
</evidence>
<dbReference type="InterPro" id="IPR016024">
    <property type="entry name" value="ARM-type_fold"/>
</dbReference>
<keyword evidence="2" id="KW-0042">Antenna complex</keyword>
<proteinExistence type="inferred from homology"/>
<dbReference type="Gene3D" id="1.25.10.10">
    <property type="entry name" value="Leucine-rich Repeat Variant"/>
    <property type="match status" value="1"/>
</dbReference>
<dbReference type="Pfam" id="PF13646">
    <property type="entry name" value="HEAT_2"/>
    <property type="match status" value="1"/>
</dbReference>
<evidence type="ECO:0000256" key="4">
    <source>
        <dbReference type="ARBA" id="ARBA00023239"/>
    </source>
</evidence>
<name>A0A367R7W7_NOSPU</name>
<keyword evidence="4" id="KW-0456">Lyase</keyword>
<evidence type="ECO:0000256" key="1">
    <source>
        <dbReference type="ARBA" id="ARBA00009299"/>
    </source>
</evidence>
<dbReference type="EMBL" id="LXQE01000164">
    <property type="protein sequence ID" value="RCJ32596.1"/>
    <property type="molecule type" value="Genomic_DNA"/>
</dbReference>
<dbReference type="SMART" id="SM00567">
    <property type="entry name" value="EZ_HEAT"/>
    <property type="match status" value="2"/>
</dbReference>
<accession>A0A367R7W7</accession>
<reference evidence="5 6" key="1">
    <citation type="submission" date="2016-04" db="EMBL/GenBank/DDBJ databases">
        <authorList>
            <person name="Evans L.H."/>
            <person name="Alamgir A."/>
            <person name="Owens N."/>
            <person name="Weber N.D."/>
            <person name="Virtaneva K."/>
            <person name="Barbian K."/>
            <person name="Babar A."/>
            <person name="Rosenke K."/>
        </authorList>
    </citation>
    <scope>NUCLEOTIDE SEQUENCE [LARGE SCALE GENOMIC DNA]</scope>
    <source>
        <strain evidence="5">NIES-2108</strain>
    </source>
</reference>
<dbReference type="AlphaFoldDB" id="A0A367R7W7"/>
<keyword evidence="3" id="KW-0605">Phycobilisome</keyword>
<gene>
    <name evidence="5" type="ORF">A6769_27355</name>
</gene>
<evidence type="ECO:0000256" key="3">
    <source>
        <dbReference type="ARBA" id="ARBA00022738"/>
    </source>
</evidence>
<dbReference type="GO" id="GO:0030089">
    <property type="term" value="C:phycobilisome"/>
    <property type="evidence" value="ECO:0007669"/>
    <property type="project" value="UniProtKB-KW"/>
</dbReference>
<comment type="caution">
    <text evidence="5">The sequence shown here is derived from an EMBL/GenBank/DDBJ whole genome shotgun (WGS) entry which is preliminary data.</text>
</comment>
<dbReference type="SUPFAM" id="SSF48371">
    <property type="entry name" value="ARM repeat"/>
    <property type="match status" value="1"/>
</dbReference>
<evidence type="ECO:0000313" key="5">
    <source>
        <dbReference type="EMBL" id="RCJ32596.1"/>
    </source>
</evidence>
<comment type="similarity">
    <text evidence="1">Belongs to the CpcE/RpcE/PecE family.</text>
</comment>
<dbReference type="Proteomes" id="UP000252085">
    <property type="component" value="Unassembled WGS sequence"/>
</dbReference>
<sequence length="93" mass="9913">MKAAECLGAIAPGHSEAIAALIGLLNNSRNKWTRWQATESLGKIGTGNQYAIAALTAVLNNQDDDLRWQAALSLENLTPVTQKLVLADVAKLT</sequence>
<protein>
    <recommendedName>
        <fullName evidence="7">PBS lyase</fullName>
    </recommendedName>
</protein>
<evidence type="ECO:0008006" key="7">
    <source>
        <dbReference type="Google" id="ProtNLM"/>
    </source>
</evidence>
<dbReference type="InterPro" id="IPR004155">
    <property type="entry name" value="PBS_lyase_HEAT"/>
</dbReference>
<dbReference type="GO" id="GO:0016829">
    <property type="term" value="F:lyase activity"/>
    <property type="evidence" value="ECO:0007669"/>
    <property type="project" value="UniProtKB-KW"/>
</dbReference>